<accession>A0A836CCU6</accession>
<protein>
    <submittedName>
        <fullName evidence="4">tRNA-guanine(15) transglycosylase-like protein</fullName>
    </submittedName>
</protein>
<dbReference type="OrthoDB" id="10249838at2759"/>
<keyword evidence="1" id="KW-0819">tRNA processing</keyword>
<feature type="region of interest" description="Disordered" evidence="2">
    <location>
        <begin position="535"/>
        <end position="561"/>
    </location>
</feature>
<feature type="domain" description="tRNA-guanine(15) transglycosylase-like" evidence="3">
    <location>
        <begin position="369"/>
        <end position="485"/>
    </location>
</feature>
<feature type="region of interest" description="Disordered" evidence="2">
    <location>
        <begin position="1"/>
        <end position="30"/>
    </location>
</feature>
<keyword evidence="5" id="KW-1185">Reference proteome</keyword>
<sequence length="561" mass="59029">MATDGHAAEPLVEHKPRGPNLKNPPLLPEDQWPTYPGFNFEILHRDQGDSDARTGRLTTPHGVVETPAFIFCATKAAIKGLTMEQMKACDTQIVLSNTYHLHVQPGSEAIRDMGGLQKATNWRGPMLTDSGGYQIFSMGHGSVSDEIKGRRGATDANPNPPSLLSIGEKGARFKSYHDGSIKQLSPETSIQIQRDLGADLILVLDECTPFHVDKEYTAASTRRSHRWALRSLNEFVRTANEGAQQQALYGIIQGGVYRDLRAESAAFVNAQPFFGIAVGGSLGASAADMYRVVDMTMAMVRRDRPVHLLGIGGVADIFNGVSHGIGTFDCVHPTRLGRHGGALVRVRHWPKSACSLAVQSSPPVHTNPRGIDTFDCVHPTRLGRHGGALVRARHWSRGGGEGQVPRASIQLAKGQFRGDARPVDAECGCPTCAAGYSRAYLHHCVRAGELVGGALLTQHNVWTMNALMADVRAAIAAGTPLEQVEDHWLAPGLRSADIVAADAMRRGGAAAAAAGDGGDGSVAATHATGVAAAAGGRSDGGGAGGGSGDAADDGSITAAAL</sequence>
<evidence type="ECO:0000256" key="1">
    <source>
        <dbReference type="ARBA" id="ARBA00022694"/>
    </source>
</evidence>
<dbReference type="Proteomes" id="UP000664859">
    <property type="component" value="Unassembled WGS sequence"/>
</dbReference>
<name>A0A836CCU6_9STRA</name>
<dbReference type="PANTHER" id="PTHR46499">
    <property type="entry name" value="QUEUINE TRNA-RIBOSYLTRANSFERASE"/>
    <property type="match status" value="1"/>
</dbReference>
<evidence type="ECO:0000259" key="3">
    <source>
        <dbReference type="Pfam" id="PF01702"/>
    </source>
</evidence>
<dbReference type="PANTHER" id="PTHR46499:SF1">
    <property type="entry name" value="QUEUINE TRNA-RIBOSYLTRANSFERASE"/>
    <property type="match status" value="1"/>
</dbReference>
<dbReference type="Gene3D" id="3.20.20.105">
    <property type="entry name" value="Queuine tRNA-ribosyltransferase-like"/>
    <property type="match status" value="2"/>
</dbReference>
<evidence type="ECO:0000313" key="5">
    <source>
        <dbReference type="Proteomes" id="UP000664859"/>
    </source>
</evidence>
<dbReference type="EMBL" id="JAFCMP010000346">
    <property type="protein sequence ID" value="KAG5180942.1"/>
    <property type="molecule type" value="Genomic_DNA"/>
</dbReference>
<dbReference type="NCBIfam" id="TIGR00449">
    <property type="entry name" value="tgt_general"/>
    <property type="match status" value="2"/>
</dbReference>
<organism evidence="4 5">
    <name type="scientific">Tribonema minus</name>
    <dbReference type="NCBI Taxonomy" id="303371"/>
    <lineage>
        <taxon>Eukaryota</taxon>
        <taxon>Sar</taxon>
        <taxon>Stramenopiles</taxon>
        <taxon>Ochrophyta</taxon>
        <taxon>PX clade</taxon>
        <taxon>Xanthophyceae</taxon>
        <taxon>Tribonematales</taxon>
        <taxon>Tribonemataceae</taxon>
        <taxon>Tribonema</taxon>
    </lineage>
</organism>
<dbReference type="GO" id="GO:0005829">
    <property type="term" value="C:cytosol"/>
    <property type="evidence" value="ECO:0007669"/>
    <property type="project" value="TreeGrafter"/>
</dbReference>
<dbReference type="AlphaFoldDB" id="A0A836CCU6"/>
<feature type="domain" description="tRNA-guanine(15) transglycosylase-like" evidence="3">
    <location>
        <begin position="51"/>
        <end position="345"/>
    </location>
</feature>
<proteinExistence type="predicted"/>
<dbReference type="InterPro" id="IPR002616">
    <property type="entry name" value="tRNA_ribo_trans-like"/>
</dbReference>
<dbReference type="GO" id="GO:0008616">
    <property type="term" value="P:tRNA queuosine(34) biosynthetic process"/>
    <property type="evidence" value="ECO:0007669"/>
    <property type="project" value="TreeGrafter"/>
</dbReference>
<dbReference type="InterPro" id="IPR050076">
    <property type="entry name" value="ArchSynthase1/Queuine_TRR"/>
</dbReference>
<evidence type="ECO:0000313" key="4">
    <source>
        <dbReference type="EMBL" id="KAG5180942.1"/>
    </source>
</evidence>
<evidence type="ECO:0000256" key="2">
    <source>
        <dbReference type="SAM" id="MobiDB-lite"/>
    </source>
</evidence>
<reference evidence="4" key="1">
    <citation type="submission" date="2021-02" db="EMBL/GenBank/DDBJ databases">
        <title>First Annotated Genome of the Yellow-green Alga Tribonema minus.</title>
        <authorList>
            <person name="Mahan K.M."/>
        </authorList>
    </citation>
    <scope>NUCLEOTIDE SEQUENCE</scope>
    <source>
        <strain evidence="4">UTEX B ZZ1240</strain>
    </source>
</reference>
<gene>
    <name evidence="4" type="ORF">JKP88DRAFT_200064</name>
</gene>
<dbReference type="InterPro" id="IPR036511">
    <property type="entry name" value="TGT-like_sf"/>
</dbReference>
<dbReference type="Pfam" id="PF01702">
    <property type="entry name" value="TGT"/>
    <property type="match status" value="2"/>
</dbReference>
<comment type="caution">
    <text evidence="4">The sequence shown here is derived from an EMBL/GenBank/DDBJ whole genome shotgun (WGS) entry which is preliminary data.</text>
</comment>
<dbReference type="SUPFAM" id="SSF51713">
    <property type="entry name" value="tRNA-guanine transglycosylase"/>
    <property type="match status" value="2"/>
</dbReference>
<feature type="compositionally biased region" description="Gly residues" evidence="2">
    <location>
        <begin position="537"/>
        <end position="548"/>
    </location>
</feature>